<protein>
    <recommendedName>
        <fullName evidence="3">Superoxide dismutase [Cu-Zn]</fullName>
        <ecNumber evidence="3">1.15.1.1</ecNumber>
    </recommendedName>
</protein>
<sequence length="163" mass="18058">MYYDFAVAEIYGGPLSPELKGYVRFQKVYGGVVVCATIYGLPEYDPANGNDEPIGPFGFHIHEGETCAIGDVDDPFQAAKGHYNPNNLPHGNHPGDFPVLIASNGYAQMCFFTDKFNIKEILGKTIIIHQNPDDYRSQPAGNAGKRLGCGIIRPMYDKKNRTW</sequence>
<evidence type="ECO:0000313" key="5">
    <source>
        <dbReference type="EMBL" id="MBS4538867.1"/>
    </source>
</evidence>
<comment type="cofactor">
    <cofactor evidence="3">
        <name>Cu cation</name>
        <dbReference type="ChEBI" id="CHEBI:23378"/>
    </cofactor>
    <text evidence="3">Binds 1 copper ion per subunit.</text>
</comment>
<dbReference type="InterPro" id="IPR024134">
    <property type="entry name" value="SOD_Cu/Zn_/chaperone"/>
</dbReference>
<dbReference type="GO" id="GO:0005507">
    <property type="term" value="F:copper ion binding"/>
    <property type="evidence" value="ECO:0007669"/>
    <property type="project" value="InterPro"/>
</dbReference>
<comment type="caution">
    <text evidence="5">The sequence shown here is derived from an EMBL/GenBank/DDBJ whole genome shotgun (WGS) entry which is preliminary data.</text>
</comment>
<dbReference type="GO" id="GO:0004784">
    <property type="term" value="F:superoxide dismutase activity"/>
    <property type="evidence" value="ECO:0007669"/>
    <property type="project" value="UniProtKB-EC"/>
</dbReference>
<keyword evidence="3" id="KW-0560">Oxidoreductase</keyword>
<dbReference type="SUPFAM" id="SSF49329">
    <property type="entry name" value="Cu,Zn superoxide dismutase-like"/>
    <property type="match status" value="1"/>
</dbReference>
<dbReference type="EMBL" id="WSFT01000039">
    <property type="protein sequence ID" value="MBS4538867.1"/>
    <property type="molecule type" value="Genomic_DNA"/>
</dbReference>
<comment type="catalytic activity">
    <reaction evidence="3">
        <text>2 superoxide + 2 H(+) = H2O2 + O2</text>
        <dbReference type="Rhea" id="RHEA:20696"/>
        <dbReference type="ChEBI" id="CHEBI:15378"/>
        <dbReference type="ChEBI" id="CHEBI:15379"/>
        <dbReference type="ChEBI" id="CHEBI:16240"/>
        <dbReference type="ChEBI" id="CHEBI:18421"/>
        <dbReference type="EC" id="1.15.1.1"/>
    </reaction>
</comment>
<organism evidence="5 6">
    <name type="scientific">Anaeromonas frigoriresistens</name>
    <dbReference type="NCBI Taxonomy" id="2683708"/>
    <lineage>
        <taxon>Bacteria</taxon>
        <taxon>Bacillati</taxon>
        <taxon>Bacillota</taxon>
        <taxon>Tissierellia</taxon>
        <taxon>Tissierellales</taxon>
        <taxon>Thermohalobacteraceae</taxon>
        <taxon>Anaeromonas</taxon>
    </lineage>
</organism>
<proteinExistence type="inferred from homology"/>
<dbReference type="PANTHER" id="PTHR10003">
    <property type="entry name" value="SUPEROXIDE DISMUTASE CU-ZN -RELATED"/>
    <property type="match status" value="1"/>
</dbReference>
<name>A0A942Z7M7_9FIRM</name>
<keyword evidence="3" id="KW-0862">Zinc</keyword>
<feature type="domain" description="Superoxide dismutase copper/zinc binding" evidence="4">
    <location>
        <begin position="20"/>
        <end position="152"/>
    </location>
</feature>
<evidence type="ECO:0000256" key="3">
    <source>
        <dbReference type="RuleBase" id="RU000393"/>
    </source>
</evidence>
<dbReference type="Proteomes" id="UP000724672">
    <property type="component" value="Unassembled WGS sequence"/>
</dbReference>
<dbReference type="EC" id="1.15.1.1" evidence="3"/>
<dbReference type="AlphaFoldDB" id="A0A942Z7M7"/>
<comment type="function">
    <text evidence="2">Destroys radicals which are normally produced within the cells and which are toxic to biological systems. May play a role in favoring mycobacterial survival in phagocytes.</text>
</comment>
<dbReference type="RefSeq" id="WP_203366794.1">
    <property type="nucleotide sequence ID" value="NZ_WSFT01000039.1"/>
</dbReference>
<dbReference type="Gene3D" id="2.60.40.200">
    <property type="entry name" value="Superoxide dismutase, copper/zinc binding domain"/>
    <property type="match status" value="1"/>
</dbReference>
<comment type="similarity">
    <text evidence="1 3">Belongs to the Cu-Zn superoxide dismutase family.</text>
</comment>
<dbReference type="InterPro" id="IPR001424">
    <property type="entry name" value="SOD_Cu_Zn_dom"/>
</dbReference>
<dbReference type="PROSITE" id="PS00332">
    <property type="entry name" value="SOD_CU_ZN_2"/>
    <property type="match status" value="1"/>
</dbReference>
<gene>
    <name evidence="5" type="ORF">GOQ27_10350</name>
</gene>
<accession>A0A942Z7M7</accession>
<dbReference type="InterPro" id="IPR018152">
    <property type="entry name" value="SOD_Cu/Zn_BS"/>
</dbReference>
<evidence type="ECO:0000259" key="4">
    <source>
        <dbReference type="Pfam" id="PF00080"/>
    </source>
</evidence>
<comment type="cofactor">
    <cofactor evidence="3">
        <name>Zn(2+)</name>
        <dbReference type="ChEBI" id="CHEBI:29105"/>
    </cofactor>
    <text evidence="3">Binds 1 zinc ion per subunit.</text>
</comment>
<evidence type="ECO:0000256" key="1">
    <source>
        <dbReference type="ARBA" id="ARBA00010457"/>
    </source>
</evidence>
<dbReference type="InterPro" id="IPR036423">
    <property type="entry name" value="SOD-like_Cu/Zn_dom_sf"/>
</dbReference>
<evidence type="ECO:0000256" key="2">
    <source>
        <dbReference type="ARBA" id="ARBA00024900"/>
    </source>
</evidence>
<keyword evidence="3" id="KW-0186">Copper</keyword>
<evidence type="ECO:0000313" key="6">
    <source>
        <dbReference type="Proteomes" id="UP000724672"/>
    </source>
</evidence>
<keyword evidence="3" id="KW-0479">Metal-binding</keyword>
<reference evidence="5" key="1">
    <citation type="submission" date="2019-12" db="EMBL/GenBank/DDBJ databases">
        <title>Clostridiaceae gen. nov. sp. nov., isolated from sediment in Xinjiang, China.</title>
        <authorList>
            <person name="Zhang R."/>
        </authorList>
    </citation>
    <scope>NUCLEOTIDE SEQUENCE</scope>
    <source>
        <strain evidence="5">D2Q-11</strain>
    </source>
</reference>
<keyword evidence="6" id="KW-1185">Reference proteome</keyword>
<dbReference type="Pfam" id="PF00080">
    <property type="entry name" value="Sod_Cu"/>
    <property type="match status" value="1"/>
</dbReference>